<comment type="function">
    <text evidence="1 6">Removes the N-terminal methionine from nascent proteins. The N-terminal methionine is often cleaved when the second residue in the primary sequence is small and uncharged (Met-Ala-, Cys, Gly, Pro, Ser, Thr, or Val). Requires deformylation of the N(alpha)-formylated initiator methionine before it can be hydrolyzed.</text>
</comment>
<organism evidence="9 10">
    <name type="scientific">Ralstonia solanacearum</name>
    <name type="common">Pseudomonas solanacearum</name>
    <dbReference type="NCBI Taxonomy" id="305"/>
    <lineage>
        <taxon>Bacteria</taxon>
        <taxon>Pseudomonadati</taxon>
        <taxon>Pseudomonadota</taxon>
        <taxon>Betaproteobacteria</taxon>
        <taxon>Burkholderiales</taxon>
        <taxon>Burkholderiaceae</taxon>
        <taxon>Ralstonia</taxon>
        <taxon>Ralstonia solanacearum species complex</taxon>
    </lineage>
</organism>
<evidence type="ECO:0000256" key="2">
    <source>
        <dbReference type="ARBA" id="ARBA00022438"/>
    </source>
</evidence>
<dbReference type="PROSITE" id="PS00680">
    <property type="entry name" value="MAP_1"/>
    <property type="match status" value="1"/>
</dbReference>
<dbReference type="SUPFAM" id="SSF55920">
    <property type="entry name" value="Creatinase/aminopeptidase"/>
    <property type="match status" value="1"/>
</dbReference>
<evidence type="ECO:0000259" key="8">
    <source>
        <dbReference type="Pfam" id="PF00557"/>
    </source>
</evidence>
<comment type="similarity">
    <text evidence="6">Belongs to the peptidase M24A family. Methionine aminopeptidase type 1 subfamily.</text>
</comment>
<feature type="binding site" evidence="6">
    <location>
        <position position="177"/>
    </location>
    <ligand>
        <name>a divalent metal cation</name>
        <dbReference type="ChEBI" id="CHEBI:60240"/>
        <label>2</label>
        <note>catalytic</note>
    </ligand>
</feature>
<gene>
    <name evidence="6 9" type="primary">map</name>
    <name evidence="9" type="ORF">LBW59_10610</name>
</gene>
<dbReference type="PANTHER" id="PTHR43330:SF27">
    <property type="entry name" value="METHIONINE AMINOPEPTIDASE"/>
    <property type="match status" value="1"/>
</dbReference>
<feature type="binding site" evidence="6">
    <location>
        <position position="114"/>
    </location>
    <ligand>
        <name>a divalent metal cation</name>
        <dbReference type="ChEBI" id="CHEBI:60240"/>
        <label>2</label>
        <note>catalytic</note>
    </ligand>
</feature>
<evidence type="ECO:0000256" key="6">
    <source>
        <dbReference type="HAMAP-Rule" id="MF_01974"/>
    </source>
</evidence>
<evidence type="ECO:0000256" key="1">
    <source>
        <dbReference type="ARBA" id="ARBA00002521"/>
    </source>
</evidence>
<dbReference type="AlphaFoldDB" id="A0AAW5ZNR9"/>
<dbReference type="NCBIfam" id="NF008970">
    <property type="entry name" value="PRK12318.1"/>
    <property type="match status" value="1"/>
</dbReference>
<feature type="domain" description="Peptidase M24" evidence="8">
    <location>
        <begin position="13"/>
        <end position="248"/>
    </location>
</feature>
<dbReference type="PANTHER" id="PTHR43330">
    <property type="entry name" value="METHIONINE AMINOPEPTIDASE"/>
    <property type="match status" value="1"/>
</dbReference>
<evidence type="ECO:0000313" key="10">
    <source>
        <dbReference type="Proteomes" id="UP001144050"/>
    </source>
</evidence>
<dbReference type="Proteomes" id="UP001144050">
    <property type="component" value="Unassembled WGS sequence"/>
</dbReference>
<reference evidence="9" key="1">
    <citation type="submission" date="2021-09" db="EMBL/GenBank/DDBJ databases">
        <title>Genomic analysis of Ralstonia spp.</title>
        <authorList>
            <person name="Aburjaile F."/>
            <person name="Ariute J.C."/>
            <person name="Pais A.K.L."/>
            <person name="Albuquerque G.M.R."/>
            <person name="Silva A.M.F."/>
            <person name="Brenig B."/>
            <person name="Azevedo V."/>
            <person name="Matiuzzi M."/>
            <person name="Ramos R."/>
            <person name="Goes-Neto A."/>
            <person name="Soares S."/>
            <person name="Iseppon A.M.B."/>
            <person name="Souza E."/>
            <person name="Gama M."/>
        </authorList>
    </citation>
    <scope>NUCLEOTIDE SEQUENCE</scope>
    <source>
        <strain evidence="9">CCRMRs91</strain>
    </source>
</reference>
<feature type="binding site" evidence="6">
    <location>
        <position position="241"/>
    </location>
    <ligand>
        <name>a divalent metal cation</name>
        <dbReference type="ChEBI" id="CHEBI:60240"/>
        <label>1</label>
    </ligand>
</feature>
<feature type="binding site" evidence="6">
    <location>
        <position position="184"/>
    </location>
    <ligand>
        <name>substrate</name>
    </ligand>
</feature>
<dbReference type="EMBL" id="JAIVFG010000014">
    <property type="protein sequence ID" value="MDB0571220.1"/>
    <property type="molecule type" value="Genomic_DNA"/>
</dbReference>
<keyword evidence="4 6" id="KW-0479">Metal-binding</keyword>
<evidence type="ECO:0000256" key="3">
    <source>
        <dbReference type="ARBA" id="ARBA00022670"/>
    </source>
</evidence>
<protein>
    <recommendedName>
        <fullName evidence="6 7">Methionine aminopeptidase</fullName>
        <shortName evidence="6">MAP</shortName>
        <shortName evidence="6">MetAP</shortName>
        <ecNumber evidence="6 7">3.4.11.18</ecNumber>
    </recommendedName>
    <alternativeName>
        <fullName evidence="6">Peptidase M</fullName>
    </alternativeName>
</protein>
<dbReference type="InterPro" id="IPR002467">
    <property type="entry name" value="Pept_M24A_MAP1"/>
</dbReference>
<dbReference type="InterPro" id="IPR036005">
    <property type="entry name" value="Creatinase/aminopeptidase-like"/>
</dbReference>
<accession>A0AAW5ZNR9</accession>
<dbReference type="Pfam" id="PF00557">
    <property type="entry name" value="Peptidase_M24"/>
    <property type="match status" value="1"/>
</dbReference>
<feature type="binding site" evidence="6">
    <location>
        <position position="241"/>
    </location>
    <ligand>
        <name>a divalent metal cation</name>
        <dbReference type="ChEBI" id="CHEBI:60240"/>
        <label>2</label>
        <note>catalytic</note>
    </ligand>
</feature>
<dbReference type="GO" id="GO:0004239">
    <property type="term" value="F:initiator methionyl aminopeptidase activity"/>
    <property type="evidence" value="ECO:0007669"/>
    <property type="project" value="UniProtKB-UniRule"/>
</dbReference>
<dbReference type="EC" id="3.4.11.18" evidence="6 7"/>
<evidence type="ECO:0000256" key="5">
    <source>
        <dbReference type="ARBA" id="ARBA00022801"/>
    </source>
</evidence>
<dbReference type="RefSeq" id="WP_271656551.1">
    <property type="nucleotide sequence ID" value="NZ_JAIVFG010000014.1"/>
</dbReference>
<comment type="subunit">
    <text evidence="6">Monomer.</text>
</comment>
<dbReference type="GO" id="GO:0070006">
    <property type="term" value="F:metalloaminopeptidase activity"/>
    <property type="evidence" value="ECO:0007669"/>
    <property type="project" value="UniProtKB-UniRule"/>
</dbReference>
<dbReference type="HAMAP" id="MF_01974">
    <property type="entry name" value="MetAP_1"/>
    <property type="match status" value="1"/>
</dbReference>
<keyword evidence="2 6" id="KW-0031">Aminopeptidase</keyword>
<feature type="binding site" evidence="6">
    <location>
        <position position="84"/>
    </location>
    <ligand>
        <name>substrate</name>
    </ligand>
</feature>
<dbReference type="GO" id="GO:0005829">
    <property type="term" value="C:cytosol"/>
    <property type="evidence" value="ECO:0007669"/>
    <property type="project" value="TreeGrafter"/>
</dbReference>
<keyword evidence="5 6" id="KW-0378">Hydrolase</keyword>
<dbReference type="InterPro" id="IPR001714">
    <property type="entry name" value="Pept_M24_MAP"/>
</dbReference>
<dbReference type="CDD" id="cd01086">
    <property type="entry name" value="MetAP1"/>
    <property type="match status" value="1"/>
</dbReference>
<feature type="binding site" evidence="6">
    <location>
        <position position="114"/>
    </location>
    <ligand>
        <name>a divalent metal cation</name>
        <dbReference type="ChEBI" id="CHEBI:60240"/>
        <label>1</label>
    </ligand>
</feature>
<dbReference type="GO" id="GO:0006508">
    <property type="term" value="P:proteolysis"/>
    <property type="evidence" value="ECO:0007669"/>
    <property type="project" value="UniProtKB-KW"/>
</dbReference>
<dbReference type="InterPro" id="IPR000994">
    <property type="entry name" value="Pept_M24"/>
</dbReference>
<dbReference type="Gene3D" id="3.90.230.10">
    <property type="entry name" value="Creatinase/methionine aminopeptidase superfamily"/>
    <property type="match status" value="1"/>
</dbReference>
<sequence length="275" mass="29817">MAVTLKTAEDIAHMRVACRLASEVLDYITPFVNAGVSTGELDRLCHAYMRDVQGTVPAPLNYAPPGYPPFPGAICTSVNDVICHGIPDDKKILKNGDAVNLDITVITPEGYYGDTSRMFIAGEGSILAKRLAQVTYECMWKGIAVVRPGARLGDIGHVIQQHAEAAGYSVVREYCGHGIGKVFHEDPQILHYGRPGTGLELKAGMIFTIEPMINAGKRDIRTMPDQWTVKTRDRSLSAQWEHTILVTETGYDVLTVSAHTPAPPEFVGDGTPATA</sequence>
<feature type="binding site" evidence="6">
    <location>
        <position position="210"/>
    </location>
    <ligand>
        <name>a divalent metal cation</name>
        <dbReference type="ChEBI" id="CHEBI:60240"/>
        <label>2</label>
        <note>catalytic</note>
    </ligand>
</feature>
<comment type="caution">
    <text evidence="9">The sequence shown here is derived from an EMBL/GenBank/DDBJ whole genome shotgun (WGS) entry which is preliminary data.</text>
</comment>
<evidence type="ECO:0000256" key="4">
    <source>
        <dbReference type="ARBA" id="ARBA00022723"/>
    </source>
</evidence>
<dbReference type="PRINTS" id="PR00599">
    <property type="entry name" value="MAPEPTIDASE"/>
</dbReference>
<keyword evidence="3 6" id="KW-0645">Protease</keyword>
<proteinExistence type="inferred from homology"/>
<evidence type="ECO:0000256" key="7">
    <source>
        <dbReference type="RuleBase" id="RU003653"/>
    </source>
</evidence>
<dbReference type="GO" id="GO:0046872">
    <property type="term" value="F:metal ion binding"/>
    <property type="evidence" value="ECO:0007669"/>
    <property type="project" value="UniProtKB-UniRule"/>
</dbReference>
<comment type="cofactor">
    <cofactor evidence="6">
        <name>Co(2+)</name>
        <dbReference type="ChEBI" id="CHEBI:48828"/>
    </cofactor>
    <cofactor evidence="6">
        <name>Zn(2+)</name>
        <dbReference type="ChEBI" id="CHEBI:29105"/>
    </cofactor>
    <cofactor evidence="6">
        <name>Mn(2+)</name>
        <dbReference type="ChEBI" id="CHEBI:29035"/>
    </cofactor>
    <cofactor evidence="6">
        <name>Fe(2+)</name>
        <dbReference type="ChEBI" id="CHEBI:29033"/>
    </cofactor>
    <text evidence="6">Binds 2 divalent metal cations per subunit. Has a high-affinity and a low affinity metal-binding site. The true nature of the physiological cofactor is under debate. The enzyme is active with cobalt, zinc, manganese or divalent iron ions. Most likely, methionine aminopeptidases function as mononuclear Fe(2+)-metalloproteases under physiological conditions, and the catalytically relevant metal-binding site has been assigned to the histidine-containing high-affinity site.</text>
</comment>
<evidence type="ECO:0000313" key="9">
    <source>
        <dbReference type="EMBL" id="MDB0571220.1"/>
    </source>
</evidence>
<comment type="catalytic activity">
    <reaction evidence="6 7">
        <text>Release of N-terminal amino acids, preferentially methionine, from peptides and arylamides.</text>
        <dbReference type="EC" id="3.4.11.18"/>
    </reaction>
</comment>
<feature type="binding site" evidence="6">
    <location>
        <position position="102"/>
    </location>
    <ligand>
        <name>a divalent metal cation</name>
        <dbReference type="ChEBI" id="CHEBI:60240"/>
        <label>1</label>
    </ligand>
</feature>
<name>A0AAW5ZNR9_RALSL</name>
<dbReference type="NCBIfam" id="TIGR00500">
    <property type="entry name" value="met_pdase_I"/>
    <property type="match status" value="1"/>
</dbReference>